<name>A0A0L8KCF5_STRVR</name>
<dbReference type="OrthoDB" id="4335631at2"/>
<gene>
    <name evidence="3" type="ORF">ADK34_19945</name>
</gene>
<dbReference type="PATRIC" id="fig|1938.6.peg.4295"/>
<evidence type="ECO:0000256" key="1">
    <source>
        <dbReference type="SAM" id="Phobius"/>
    </source>
</evidence>
<dbReference type="AlphaFoldDB" id="A0A0L8KCF5"/>
<accession>A0A0L8KCF5</accession>
<comment type="caution">
    <text evidence="3">The sequence shown here is derived from an EMBL/GenBank/DDBJ whole genome shotgun (WGS) entry which is preliminary data.</text>
</comment>
<proteinExistence type="predicted"/>
<evidence type="ECO:0000259" key="2">
    <source>
        <dbReference type="Pfam" id="PF04892"/>
    </source>
</evidence>
<feature type="domain" description="VanZ-like" evidence="2">
    <location>
        <begin position="75"/>
        <end position="152"/>
    </location>
</feature>
<reference evidence="3 4" key="1">
    <citation type="submission" date="2015-06" db="EMBL/GenBank/DDBJ databases">
        <authorList>
            <person name="Hoefler B.C."/>
            <person name="Straight P.D."/>
        </authorList>
    </citation>
    <scope>NUCLEOTIDE SEQUENCE [LARGE SCALE GENOMIC DNA]</scope>
    <source>
        <strain evidence="3 4">NRRL 3427</strain>
    </source>
</reference>
<sequence length="466" mass="49819">MFSAIFQDHYAYLTGCALAAFALGGAAWWVAHRLGSPHGRWWAGFAATLTAMIGVTFMGSGPASGQCIINHNPIEPFRATQGLWNLAMTVPLGFFAMLASRRPLPTLVGVIALPLAIEFIQGSVDGLGRVCDSADAEMNILGGIAGAAVAALVLARNGRVNWRAGVKAALIVSAGLLVIGVGVARPAVSFTHVDGTGLSAADSAQRKAVEEVVQEAFGDRYILGHVYDQPCVGAPCANVVFNLLSRDKAHPDVFGSGTLSWPDKKRLNILLEDSDRPTVMGFPVPGAKAPSSKEEAYEATQLYMRSHYPWARDAVAHETYPIGEKAELGWMTGWRWTNNGVLMPRMLDVQVDKLGRVSQINVVLGPTRLDLEKSKLNAKQAEQAVRDALTARAGGRGLPDDLRLNAFTLKAVERDGKWRSEWLVNLAVGEEGQQAAPPASGAGDMWWVDSVSGEVYDSAFAATKTG</sequence>
<evidence type="ECO:0000313" key="3">
    <source>
        <dbReference type="EMBL" id="KOG23540.1"/>
    </source>
</evidence>
<feature type="transmembrane region" description="Helical" evidence="1">
    <location>
        <begin position="136"/>
        <end position="154"/>
    </location>
</feature>
<dbReference type="Pfam" id="PF04892">
    <property type="entry name" value="VanZ"/>
    <property type="match status" value="1"/>
</dbReference>
<dbReference type="InterPro" id="IPR006976">
    <property type="entry name" value="VanZ-like"/>
</dbReference>
<dbReference type="RefSeq" id="WP_033201215.1">
    <property type="nucleotide sequence ID" value="NZ_LGUP01000214.1"/>
</dbReference>
<feature type="transmembrane region" description="Helical" evidence="1">
    <location>
        <begin position="42"/>
        <end position="62"/>
    </location>
</feature>
<keyword evidence="1" id="KW-0812">Transmembrane</keyword>
<keyword evidence="1" id="KW-0472">Membrane</keyword>
<dbReference type="Proteomes" id="UP000037023">
    <property type="component" value="Unassembled WGS sequence"/>
</dbReference>
<feature type="transmembrane region" description="Helical" evidence="1">
    <location>
        <begin position="12"/>
        <end position="30"/>
    </location>
</feature>
<keyword evidence="1" id="KW-1133">Transmembrane helix</keyword>
<feature type="transmembrane region" description="Helical" evidence="1">
    <location>
        <begin position="82"/>
        <end position="99"/>
    </location>
</feature>
<dbReference type="EMBL" id="LGUP01000214">
    <property type="protein sequence ID" value="KOG23540.1"/>
    <property type="molecule type" value="Genomic_DNA"/>
</dbReference>
<protein>
    <recommendedName>
        <fullName evidence="2">VanZ-like domain-containing protein</fullName>
    </recommendedName>
</protein>
<feature type="transmembrane region" description="Helical" evidence="1">
    <location>
        <begin position="166"/>
        <end position="184"/>
    </location>
</feature>
<evidence type="ECO:0000313" key="4">
    <source>
        <dbReference type="Proteomes" id="UP000037023"/>
    </source>
</evidence>
<organism evidence="3 4">
    <name type="scientific">Streptomyces viridochromogenes</name>
    <dbReference type="NCBI Taxonomy" id="1938"/>
    <lineage>
        <taxon>Bacteria</taxon>
        <taxon>Bacillati</taxon>
        <taxon>Actinomycetota</taxon>
        <taxon>Actinomycetes</taxon>
        <taxon>Kitasatosporales</taxon>
        <taxon>Streptomycetaceae</taxon>
        <taxon>Streptomyces</taxon>
    </lineage>
</organism>